<dbReference type="SMART" id="SM00450">
    <property type="entry name" value="RHOD"/>
    <property type="match status" value="1"/>
</dbReference>
<dbReference type="PANTHER" id="PTHR43031:SF1">
    <property type="entry name" value="PYRIDINE NUCLEOTIDE-DISULPHIDE OXIDOREDUCTASE"/>
    <property type="match status" value="1"/>
</dbReference>
<dbReference type="AlphaFoldDB" id="A0A1C6S252"/>
<dbReference type="PANTHER" id="PTHR43031">
    <property type="entry name" value="FAD-DEPENDENT OXIDOREDUCTASE"/>
    <property type="match status" value="1"/>
</dbReference>
<proteinExistence type="predicted"/>
<feature type="domain" description="Rhodanese" evidence="1">
    <location>
        <begin position="13"/>
        <end position="100"/>
    </location>
</feature>
<evidence type="ECO:0000313" key="2">
    <source>
        <dbReference type="EMBL" id="AXH93109.1"/>
    </source>
</evidence>
<evidence type="ECO:0000313" key="4">
    <source>
        <dbReference type="Proteomes" id="UP000253958"/>
    </source>
</evidence>
<dbReference type="Pfam" id="PF00581">
    <property type="entry name" value="Rhodanese"/>
    <property type="match status" value="1"/>
</dbReference>
<sequence length="104" mass="10678">MHEVDVTTFATAHADGATVIDVRETAEYLGGHVPGARCVPLGHLATQMAQVPRTGPVYVICEAGGRSRVGAELLERAGITALSVAGGTSAWVRSGRPVTAGSRP</sequence>
<evidence type="ECO:0000313" key="5">
    <source>
        <dbReference type="Proteomes" id="UP000471364"/>
    </source>
</evidence>
<reference evidence="3 5" key="3">
    <citation type="submission" date="2019-09" db="EMBL/GenBank/DDBJ databases">
        <title>High taxonomic diversity of Micromonospora strains isolated from Medicago sativa nodules in different geographical locations.</title>
        <authorList>
            <person name="Martinez-Hidalgo P."/>
            <person name="Flores-Felix J.D."/>
            <person name="Velazquez E."/>
            <person name="Brau L."/>
            <person name="Trujillo M.E."/>
            <person name="Martinez-Molina E."/>
        </authorList>
    </citation>
    <scope>NUCLEOTIDE SEQUENCE [LARGE SCALE GENOMIC DNA]</scope>
    <source>
        <strain evidence="3 5">ALFB5</strain>
    </source>
</reference>
<dbReference type="CDD" id="cd00158">
    <property type="entry name" value="RHOD"/>
    <property type="match status" value="1"/>
</dbReference>
<protein>
    <submittedName>
        <fullName evidence="2">Rhodanese-like domain-containing protein</fullName>
    </submittedName>
</protein>
<dbReference type="SUPFAM" id="SSF52821">
    <property type="entry name" value="Rhodanese/Cell cycle control phosphatase"/>
    <property type="match status" value="1"/>
</dbReference>
<dbReference type="InterPro" id="IPR036873">
    <property type="entry name" value="Rhodanese-like_dom_sf"/>
</dbReference>
<name>A0A1C6S252_9ACTN</name>
<reference evidence="2 4" key="2">
    <citation type="submission" date="2018-08" db="EMBL/GenBank/DDBJ databases">
        <title>Streptomyces kandeliansis sp. nov., an endophytic bacterium isolated from mangrove plant.</title>
        <authorList>
            <person name="Wang R."/>
        </authorList>
    </citation>
    <scope>NUCLEOTIDE SEQUENCE [LARGE SCALE GENOMIC DNA]</scope>
    <source>
        <strain evidence="2">110B</strain>
        <strain evidence="4">H14(2018)</strain>
    </source>
</reference>
<dbReference type="EMBL" id="CP031263">
    <property type="protein sequence ID" value="AXH93109.1"/>
    <property type="molecule type" value="Genomic_DNA"/>
</dbReference>
<evidence type="ECO:0000313" key="3">
    <source>
        <dbReference type="EMBL" id="KAB1118318.1"/>
    </source>
</evidence>
<dbReference type="EMBL" id="WAAR01000010">
    <property type="protein sequence ID" value="KAB1118318.1"/>
    <property type="molecule type" value="Genomic_DNA"/>
</dbReference>
<dbReference type="PROSITE" id="PS50206">
    <property type="entry name" value="RHODANESE_3"/>
    <property type="match status" value="1"/>
</dbReference>
<dbReference type="Proteomes" id="UP000253958">
    <property type="component" value="Chromosome"/>
</dbReference>
<evidence type="ECO:0000259" key="1">
    <source>
        <dbReference type="PROSITE" id="PS50206"/>
    </source>
</evidence>
<dbReference type="InterPro" id="IPR001763">
    <property type="entry name" value="Rhodanese-like_dom"/>
</dbReference>
<reference evidence="2 4" key="1">
    <citation type="submission" date="2018-07" db="EMBL/GenBank/DDBJ databases">
        <authorList>
            <person name="Ye Y."/>
        </authorList>
    </citation>
    <scope>NUCLEOTIDE SEQUENCE [LARGE SCALE GENOMIC DNA]</scope>
    <source>
        <strain evidence="2">110B</strain>
        <strain evidence="4">H14(2018)</strain>
    </source>
</reference>
<accession>A0A1C6S252</accession>
<dbReference type="Gene3D" id="3.40.250.10">
    <property type="entry name" value="Rhodanese-like domain"/>
    <property type="match status" value="1"/>
</dbReference>
<organism evidence="2 4">
    <name type="scientific">Micromonospora aurantiaca</name>
    <name type="common">nom. illeg.</name>
    <dbReference type="NCBI Taxonomy" id="47850"/>
    <lineage>
        <taxon>Bacteria</taxon>
        <taxon>Bacillati</taxon>
        <taxon>Actinomycetota</taxon>
        <taxon>Actinomycetes</taxon>
        <taxon>Micromonosporales</taxon>
        <taxon>Micromonosporaceae</taxon>
        <taxon>Micromonospora</taxon>
    </lineage>
</organism>
<dbReference type="Proteomes" id="UP000471364">
    <property type="component" value="Unassembled WGS sequence"/>
</dbReference>
<dbReference type="InterPro" id="IPR050229">
    <property type="entry name" value="GlpE_sulfurtransferase"/>
</dbReference>
<gene>
    <name evidence="2" type="ORF">DVH21_25990</name>
    <name evidence="3" type="ORF">F6X54_04020</name>
</gene>
<keyword evidence="5" id="KW-1185">Reference proteome</keyword>
<dbReference type="RefSeq" id="WP_013286811.1">
    <property type="nucleotide sequence ID" value="NZ_CBDRIO010000050.1"/>
</dbReference>
<dbReference type="OMA" id="PYTIICY"/>